<keyword evidence="2" id="KW-1185">Reference proteome</keyword>
<evidence type="ECO:0000313" key="1">
    <source>
        <dbReference type="EMBL" id="CUG03906.1"/>
    </source>
</evidence>
<reference evidence="2" key="1">
    <citation type="submission" date="2015-09" db="EMBL/GenBank/DDBJ databases">
        <authorList>
            <consortium name="Pathogen Informatics"/>
        </authorList>
    </citation>
    <scope>NUCLEOTIDE SEQUENCE [LARGE SCALE GENOMIC DNA]</scope>
    <source>
        <strain evidence="2">Lake Konstanz</strain>
    </source>
</reference>
<evidence type="ECO:0000313" key="2">
    <source>
        <dbReference type="Proteomes" id="UP000051952"/>
    </source>
</evidence>
<protein>
    <submittedName>
        <fullName evidence="1">Membrane-associated protein, putative</fullName>
    </submittedName>
</protein>
<dbReference type="EMBL" id="CYKH01000513">
    <property type="protein sequence ID" value="CUG03906.1"/>
    <property type="molecule type" value="Genomic_DNA"/>
</dbReference>
<proteinExistence type="predicted"/>
<dbReference type="VEuPathDB" id="TriTrypDB:BSAL_70320"/>
<dbReference type="AlphaFoldDB" id="A0A0S4IW55"/>
<gene>
    <name evidence="1" type="ORF">BSAL_70320</name>
</gene>
<accession>A0A0S4IW55</accession>
<organism evidence="1 2">
    <name type="scientific">Bodo saltans</name>
    <name type="common">Flagellated protozoan</name>
    <dbReference type="NCBI Taxonomy" id="75058"/>
    <lineage>
        <taxon>Eukaryota</taxon>
        <taxon>Discoba</taxon>
        <taxon>Euglenozoa</taxon>
        <taxon>Kinetoplastea</taxon>
        <taxon>Metakinetoplastina</taxon>
        <taxon>Eubodonida</taxon>
        <taxon>Bodonidae</taxon>
        <taxon>Bodo</taxon>
    </lineage>
</organism>
<feature type="non-terminal residue" evidence="1">
    <location>
        <position position="150"/>
    </location>
</feature>
<sequence length="150" mass="16405">MERRGCSECRTQLLIAALCVLFGIQLISSNLAPAIASQAVPLLPQQRERAAAGRVALCFFGLVKDIDEDLIRSLSEGIVKPLTAAGFSLDSFLHTYHATTFFNAFNKETDGATFNQSKSLATLKGLLPNLKVATDFISTPDRLMPLERYL</sequence>
<name>A0A0S4IW55_BODSA</name>
<dbReference type="Proteomes" id="UP000051952">
    <property type="component" value="Unassembled WGS sequence"/>
</dbReference>